<evidence type="ECO:0000313" key="2">
    <source>
        <dbReference type="EMBL" id="GAA1958652.1"/>
    </source>
</evidence>
<name>A0ABP5C971_9PSEU</name>
<dbReference type="SUPFAM" id="SSF50346">
    <property type="entry name" value="PRC-barrel domain"/>
    <property type="match status" value="1"/>
</dbReference>
<dbReference type="InterPro" id="IPR027275">
    <property type="entry name" value="PRC-brl_dom"/>
</dbReference>
<proteinExistence type="predicted"/>
<keyword evidence="3" id="KW-1185">Reference proteome</keyword>
<gene>
    <name evidence="2" type="ORF">GCM10009754_31230</name>
</gene>
<dbReference type="InterPro" id="IPR011033">
    <property type="entry name" value="PRC_barrel-like_sf"/>
</dbReference>
<dbReference type="EMBL" id="BAAANN010000011">
    <property type="protein sequence ID" value="GAA1958652.1"/>
    <property type="molecule type" value="Genomic_DNA"/>
</dbReference>
<accession>A0ABP5C971</accession>
<organism evidence="2 3">
    <name type="scientific">Amycolatopsis minnesotensis</name>
    <dbReference type="NCBI Taxonomy" id="337894"/>
    <lineage>
        <taxon>Bacteria</taxon>
        <taxon>Bacillati</taxon>
        <taxon>Actinomycetota</taxon>
        <taxon>Actinomycetes</taxon>
        <taxon>Pseudonocardiales</taxon>
        <taxon>Pseudonocardiaceae</taxon>
        <taxon>Amycolatopsis</taxon>
    </lineage>
</organism>
<dbReference type="RefSeq" id="WP_344418262.1">
    <property type="nucleotide sequence ID" value="NZ_BAAANN010000011.1"/>
</dbReference>
<dbReference type="Proteomes" id="UP001501116">
    <property type="component" value="Unassembled WGS sequence"/>
</dbReference>
<reference evidence="3" key="1">
    <citation type="journal article" date="2019" name="Int. J. Syst. Evol. Microbiol.">
        <title>The Global Catalogue of Microorganisms (GCM) 10K type strain sequencing project: providing services to taxonomists for standard genome sequencing and annotation.</title>
        <authorList>
            <consortium name="The Broad Institute Genomics Platform"/>
            <consortium name="The Broad Institute Genome Sequencing Center for Infectious Disease"/>
            <person name="Wu L."/>
            <person name="Ma J."/>
        </authorList>
    </citation>
    <scope>NUCLEOTIDE SEQUENCE [LARGE SCALE GENOMIC DNA]</scope>
    <source>
        <strain evidence="3">JCM 14545</strain>
    </source>
</reference>
<protein>
    <recommendedName>
        <fullName evidence="1">PRC-barrel domain-containing protein</fullName>
    </recommendedName>
</protein>
<dbReference type="Gene3D" id="3.90.50.10">
    <property type="entry name" value="Photosynthetic Reaction Center, subunit H, domain 2"/>
    <property type="match status" value="1"/>
</dbReference>
<sequence>MTTSDKINFDACGPDAMIGAPVRDNDGGKLGKIEAVYFDDGGTKPEWAAVKGGLFAGHLTLVPLERGKWDGAELTVPFDKAAFQAAPHHVPDDALSESEEQALCHHYGISAGQDRRGEHG</sequence>
<feature type="domain" description="PRC-barrel" evidence="1">
    <location>
        <begin position="17"/>
        <end position="68"/>
    </location>
</feature>
<dbReference type="InterPro" id="IPR014747">
    <property type="entry name" value="Bac_photo_RC_H_C"/>
</dbReference>
<dbReference type="Pfam" id="PF05239">
    <property type="entry name" value="PRC"/>
    <property type="match status" value="1"/>
</dbReference>
<comment type="caution">
    <text evidence="2">The sequence shown here is derived from an EMBL/GenBank/DDBJ whole genome shotgun (WGS) entry which is preliminary data.</text>
</comment>
<evidence type="ECO:0000313" key="3">
    <source>
        <dbReference type="Proteomes" id="UP001501116"/>
    </source>
</evidence>
<evidence type="ECO:0000259" key="1">
    <source>
        <dbReference type="Pfam" id="PF05239"/>
    </source>
</evidence>